<dbReference type="RefSeq" id="WP_041016977.1">
    <property type="nucleotide sequence ID" value="NZ_CCEJ010000003.1"/>
</dbReference>
<dbReference type="AlphaFoldDB" id="A0A090DXF1"/>
<protein>
    <submittedName>
        <fullName evidence="1">Uncharacterized protein</fullName>
    </submittedName>
</protein>
<comment type="caution">
    <text evidence="1">The sequence shown here is derived from an EMBL/GenBank/DDBJ whole genome shotgun (WGS) entry which is preliminary data.</text>
</comment>
<sequence length="249" mass="29440">MFSSTDPFYYEKQAIQTAIDLESRSIKGNDFQSRLKGFIVTVLSRSRSLSKSLKDLNKLKALIADFQIHYFSEEKPDVFSHKLMRKVTRHETVEDCFFTYAKIVTLQMIKPHGSETKLFEREDDWATHFVLALLDSTKLRHQMDFCADLPKEERFLFLLKKCDLAKELAELNRRKVFTKTVAKELSDLLNSLSLDSPYFSEKPPLNEDSPLNYLLYRYETFIFDFPEHKEKIREALIWNLQSLLKLERF</sequence>
<reference evidence="1" key="1">
    <citation type="submission" date="2013-12" db="EMBL/GenBank/DDBJ databases">
        <authorList>
            <person name="Linke B."/>
        </authorList>
    </citation>
    <scope>NUCLEOTIDE SEQUENCE [LARGE SCALE GENOMIC DNA]</scope>
    <source>
        <strain evidence="1">CRIB-18</strain>
    </source>
</reference>
<reference evidence="1" key="2">
    <citation type="submission" date="2014-09" db="EMBL/GenBank/DDBJ databases">
        <title>Criblamydia sequanensis harbors a mega-plasmid encoding arsenite resistance.</title>
        <authorList>
            <person name="Bertelli C."/>
            <person name="Goesmann A."/>
            <person name="Greub G."/>
        </authorList>
    </citation>
    <scope>NUCLEOTIDE SEQUENCE [LARGE SCALE GENOMIC DNA]</scope>
    <source>
        <strain evidence="1">CRIB-18</strain>
    </source>
</reference>
<evidence type="ECO:0000313" key="2">
    <source>
        <dbReference type="Proteomes" id="UP000031552"/>
    </source>
</evidence>
<accession>A0A090DXF1</accession>
<evidence type="ECO:0000313" key="1">
    <source>
        <dbReference type="EMBL" id="CDR33494.1"/>
    </source>
</evidence>
<name>A0A090DXF1_9BACT</name>
<proteinExistence type="predicted"/>
<dbReference type="STRING" id="1437425.CSEC_0661"/>
<keyword evidence="2" id="KW-1185">Reference proteome</keyword>
<dbReference type="Proteomes" id="UP000031552">
    <property type="component" value="Unassembled WGS sequence"/>
</dbReference>
<dbReference type="EMBL" id="CCEJ010000003">
    <property type="protein sequence ID" value="CDR33494.1"/>
    <property type="molecule type" value="Genomic_DNA"/>
</dbReference>
<gene>
    <name evidence="1" type="ORF">CSEC_0661</name>
</gene>
<organism evidence="1 2">
    <name type="scientific">Candidatus Criblamydia sequanensis CRIB-18</name>
    <dbReference type="NCBI Taxonomy" id="1437425"/>
    <lineage>
        <taxon>Bacteria</taxon>
        <taxon>Pseudomonadati</taxon>
        <taxon>Chlamydiota</taxon>
        <taxon>Chlamydiia</taxon>
        <taxon>Parachlamydiales</taxon>
        <taxon>Candidatus Criblamydiaceae</taxon>
        <taxon>Candidatus Criblamydia</taxon>
    </lineage>
</organism>